<dbReference type="CDD" id="cd07377">
    <property type="entry name" value="WHTH_GntR"/>
    <property type="match status" value="1"/>
</dbReference>
<dbReference type="InterPro" id="IPR036388">
    <property type="entry name" value="WH-like_DNA-bd_sf"/>
</dbReference>
<reference evidence="7 8" key="1">
    <citation type="submission" date="2018-01" db="EMBL/GenBank/DDBJ databases">
        <title>Genome Sequencing and Assembly of Anaerobacter polyendosporus strain CT4.</title>
        <authorList>
            <person name="Tachaapaikoon C."/>
            <person name="Sutheeworapong S."/>
            <person name="Jenjaroenpun P."/>
            <person name="Wongsurawat T."/>
            <person name="Nookeaw I."/>
            <person name="Cheawchanlertfa P."/>
            <person name="Kosugi A."/>
            <person name="Cheevadhanarak S."/>
            <person name="Ratanakhanokchai K."/>
        </authorList>
    </citation>
    <scope>NUCLEOTIDE SEQUENCE [LARGE SCALE GENOMIC DNA]</scope>
    <source>
        <strain evidence="7 8">CT4</strain>
    </source>
</reference>
<dbReference type="GO" id="GO:0008483">
    <property type="term" value="F:transaminase activity"/>
    <property type="evidence" value="ECO:0007669"/>
    <property type="project" value="UniProtKB-KW"/>
</dbReference>
<keyword evidence="4" id="KW-0238">DNA-binding</keyword>
<dbReference type="Proteomes" id="UP000286268">
    <property type="component" value="Chromosome"/>
</dbReference>
<evidence type="ECO:0000256" key="5">
    <source>
        <dbReference type="ARBA" id="ARBA00023163"/>
    </source>
</evidence>
<dbReference type="Gene3D" id="3.40.640.10">
    <property type="entry name" value="Type I PLP-dependent aspartate aminotransferase-like (Major domain)"/>
    <property type="match status" value="1"/>
</dbReference>
<dbReference type="OrthoDB" id="163333at2"/>
<dbReference type="PANTHER" id="PTHR46577:SF1">
    <property type="entry name" value="HTH-TYPE TRANSCRIPTIONAL REGULATORY PROTEIN GABR"/>
    <property type="match status" value="1"/>
</dbReference>
<dbReference type="GO" id="GO:0030170">
    <property type="term" value="F:pyridoxal phosphate binding"/>
    <property type="evidence" value="ECO:0007669"/>
    <property type="project" value="InterPro"/>
</dbReference>
<organism evidence="7 8">
    <name type="scientific">Clostridium manihotivorum</name>
    <dbReference type="NCBI Taxonomy" id="2320868"/>
    <lineage>
        <taxon>Bacteria</taxon>
        <taxon>Bacillati</taxon>
        <taxon>Bacillota</taxon>
        <taxon>Clostridia</taxon>
        <taxon>Eubacteriales</taxon>
        <taxon>Clostridiaceae</taxon>
        <taxon>Clostridium</taxon>
    </lineage>
</organism>
<evidence type="ECO:0000256" key="2">
    <source>
        <dbReference type="ARBA" id="ARBA00022898"/>
    </source>
</evidence>
<dbReference type="PROSITE" id="PS50949">
    <property type="entry name" value="HTH_GNTR"/>
    <property type="match status" value="1"/>
</dbReference>
<keyword evidence="7" id="KW-0032">Aminotransferase</keyword>
<evidence type="ECO:0000313" key="8">
    <source>
        <dbReference type="Proteomes" id="UP000286268"/>
    </source>
</evidence>
<dbReference type="InterPro" id="IPR036390">
    <property type="entry name" value="WH_DNA-bd_sf"/>
</dbReference>
<dbReference type="InterPro" id="IPR015424">
    <property type="entry name" value="PyrdxlP-dep_Trfase"/>
</dbReference>
<dbReference type="InterPro" id="IPR015421">
    <property type="entry name" value="PyrdxlP-dep_Trfase_major"/>
</dbReference>
<gene>
    <name evidence="7" type="ORF">C1I91_27925</name>
</gene>
<evidence type="ECO:0000256" key="1">
    <source>
        <dbReference type="ARBA" id="ARBA00005384"/>
    </source>
</evidence>
<dbReference type="InterPro" id="IPR051446">
    <property type="entry name" value="HTH_trans_reg/aminotransferase"/>
</dbReference>
<dbReference type="InterPro" id="IPR000524">
    <property type="entry name" value="Tscrpt_reg_HTH_GntR"/>
</dbReference>
<dbReference type="PANTHER" id="PTHR46577">
    <property type="entry name" value="HTH-TYPE TRANSCRIPTIONAL REGULATORY PROTEIN GABR"/>
    <property type="match status" value="1"/>
</dbReference>
<dbReference type="GO" id="GO:0003677">
    <property type="term" value="F:DNA binding"/>
    <property type="evidence" value="ECO:0007669"/>
    <property type="project" value="UniProtKB-KW"/>
</dbReference>
<keyword evidence="7" id="KW-0808">Transferase</keyword>
<dbReference type="Pfam" id="PF00392">
    <property type="entry name" value="GntR"/>
    <property type="match status" value="1"/>
</dbReference>
<name>A0A410E1H3_9CLOT</name>
<dbReference type="Pfam" id="PF00155">
    <property type="entry name" value="Aminotran_1_2"/>
    <property type="match status" value="1"/>
</dbReference>
<dbReference type="EMBL" id="CP025746">
    <property type="protein sequence ID" value="QAA35167.1"/>
    <property type="molecule type" value="Genomic_DNA"/>
</dbReference>
<dbReference type="SUPFAM" id="SSF46785">
    <property type="entry name" value="Winged helix' DNA-binding domain"/>
    <property type="match status" value="1"/>
</dbReference>
<dbReference type="GO" id="GO:0003700">
    <property type="term" value="F:DNA-binding transcription factor activity"/>
    <property type="evidence" value="ECO:0007669"/>
    <property type="project" value="InterPro"/>
</dbReference>
<dbReference type="Gene3D" id="1.10.10.10">
    <property type="entry name" value="Winged helix-like DNA-binding domain superfamily/Winged helix DNA-binding domain"/>
    <property type="match status" value="1"/>
</dbReference>
<evidence type="ECO:0000256" key="4">
    <source>
        <dbReference type="ARBA" id="ARBA00023125"/>
    </source>
</evidence>
<dbReference type="SMART" id="SM00345">
    <property type="entry name" value="HTH_GNTR"/>
    <property type="match status" value="1"/>
</dbReference>
<dbReference type="AlphaFoldDB" id="A0A410E1H3"/>
<keyword evidence="3" id="KW-0805">Transcription regulation</keyword>
<keyword evidence="2" id="KW-0663">Pyridoxal phosphate</keyword>
<dbReference type="KEGG" id="cmah:C1I91_27925"/>
<dbReference type="InterPro" id="IPR004839">
    <property type="entry name" value="Aminotransferase_I/II_large"/>
</dbReference>
<sequence length="453" mass="52570">MDNVYKKIVSDIETDIRNGMYKSGQRMPSIRKLSQKYNCSQNTVVKAFNILRYNHIIYSIPQSGYYVVEKTLKNDMPSSSIIHFDTGNPTIGTMNTPDLKHCLDRAVDIYKNNSLNNTMYGVASLRKLLAKYLSDFQIFVDMKNIFVTLGVQQTLSILTFMPFPNNKSKILIEEPTYRHYIDFLKYSKVDVLTIERTDSGLNLKELEKLFKTENIKFFYTIPRNHSPLGTSLSKVQRKAIASLAEKYDVYVVEDDYFGDISSDPKYDPIFSYSDHAHSIYLKSFSKIMPWMRVGLIVVPTKLLEIFQEHIQLSYYSSYFSASLISQATLEIYIRSNILKKHTAEISKELSEKHLLLKKHFKLLRQYDIETIGGNYGFYSYLKLPEWINEDMLIAKLEEKSVLVKSGKIFYYNQDQYKKGIRISIAGVNKETLERGLNIITSVFKQLKDAKHPK</sequence>
<comment type="similarity">
    <text evidence="1">In the C-terminal section; belongs to the class-I pyridoxal-phosphate-dependent aminotransferase family.</text>
</comment>
<accession>A0A410E1H3</accession>
<evidence type="ECO:0000256" key="3">
    <source>
        <dbReference type="ARBA" id="ARBA00023015"/>
    </source>
</evidence>
<keyword evidence="8" id="KW-1185">Reference proteome</keyword>
<dbReference type="RefSeq" id="WP_128215858.1">
    <property type="nucleotide sequence ID" value="NZ_CP025746.1"/>
</dbReference>
<dbReference type="CDD" id="cd00609">
    <property type="entry name" value="AAT_like"/>
    <property type="match status" value="1"/>
</dbReference>
<protein>
    <submittedName>
        <fullName evidence="7">PLP-dependent aminotransferase family protein</fullName>
    </submittedName>
</protein>
<keyword evidence="5" id="KW-0804">Transcription</keyword>
<proteinExistence type="inferred from homology"/>
<dbReference type="SUPFAM" id="SSF53383">
    <property type="entry name" value="PLP-dependent transferases"/>
    <property type="match status" value="1"/>
</dbReference>
<feature type="domain" description="HTH gntR-type" evidence="6">
    <location>
        <begin position="2"/>
        <end position="70"/>
    </location>
</feature>
<evidence type="ECO:0000259" key="6">
    <source>
        <dbReference type="PROSITE" id="PS50949"/>
    </source>
</evidence>
<evidence type="ECO:0000313" key="7">
    <source>
        <dbReference type="EMBL" id="QAA35167.1"/>
    </source>
</evidence>